<accession>A0A2N9I5X1</accession>
<evidence type="ECO:0000313" key="1">
    <source>
        <dbReference type="EMBL" id="SPD21407.1"/>
    </source>
</evidence>
<protein>
    <submittedName>
        <fullName evidence="1">Uncharacterized protein</fullName>
    </submittedName>
</protein>
<gene>
    <name evidence="1" type="ORF">FSB_LOCUS49289</name>
</gene>
<proteinExistence type="predicted"/>
<sequence>MVEYSQPVGPMRPEKKLTEDVLHICCGAHAMSYYTKKRRSATAPIFSNVTRAIEIPFLNYSNTTSSVQLYTPPETMNSGTIHAADLCTTAQGLLAATKTCWR</sequence>
<organism evidence="1">
    <name type="scientific">Fagus sylvatica</name>
    <name type="common">Beechnut</name>
    <dbReference type="NCBI Taxonomy" id="28930"/>
    <lineage>
        <taxon>Eukaryota</taxon>
        <taxon>Viridiplantae</taxon>
        <taxon>Streptophyta</taxon>
        <taxon>Embryophyta</taxon>
        <taxon>Tracheophyta</taxon>
        <taxon>Spermatophyta</taxon>
        <taxon>Magnoliopsida</taxon>
        <taxon>eudicotyledons</taxon>
        <taxon>Gunneridae</taxon>
        <taxon>Pentapetalae</taxon>
        <taxon>rosids</taxon>
        <taxon>fabids</taxon>
        <taxon>Fagales</taxon>
        <taxon>Fagaceae</taxon>
        <taxon>Fagus</taxon>
    </lineage>
</organism>
<reference evidence="1" key="1">
    <citation type="submission" date="2018-02" db="EMBL/GenBank/DDBJ databases">
        <authorList>
            <person name="Cohen D.B."/>
            <person name="Kent A.D."/>
        </authorList>
    </citation>
    <scope>NUCLEOTIDE SEQUENCE</scope>
</reference>
<name>A0A2N9I5X1_FAGSY</name>
<dbReference type="EMBL" id="OIVN01005214">
    <property type="protein sequence ID" value="SPD21407.1"/>
    <property type="molecule type" value="Genomic_DNA"/>
</dbReference>
<dbReference type="AlphaFoldDB" id="A0A2N9I5X1"/>